<sequence>MSDNSPRLDLPYIQSAQAQKHVTHNEALRVLDALVQLAVVQFDATTPPSLPLEGEVHALGAGAQGDWSGKDGQLAMFVDGAWQFHAPQPGWTAARAGSTELRVWSGSSWEAVVPEAFDNLSGVGVNTTSDGTNRLAVSSPATLLSHEGGGHQLKINKSADTDTASLLFQTNWSARAEMGLAGSDDWSIKVSPDGSTWTEALLLDRATGQASGAAVQASPADARAEKLVRVDGAVTASLASFGADYPAGSGIDIDAVDAGFAGLVSDANPGTWPLAASGALVWLTTQRVHANDAVIQSAHYGYDATAATTMRVFRRLRSGDGNWGPWSEAYTQHSVLGTVGQSGGMPTGAVIERGSNANGDYVRFADGTQWCWNNEFMLGYLNSRVLKGHFTYPAAFAGKPVLTYTPIDDRITPDGNSFGDGTPYADRANVIRGIYPTTAEIRVIDGNDALTSTSKGYVGVMAIGRWF</sequence>
<name>A0ABQ1QBU0_9RHOB</name>
<evidence type="ECO:0008006" key="3">
    <source>
        <dbReference type="Google" id="ProtNLM"/>
    </source>
</evidence>
<dbReference type="Proteomes" id="UP000617355">
    <property type="component" value="Unassembled WGS sequence"/>
</dbReference>
<evidence type="ECO:0000313" key="2">
    <source>
        <dbReference type="Proteomes" id="UP000617355"/>
    </source>
</evidence>
<organism evidence="1 2">
    <name type="scientific">Sinisalibacter lacisalsi</name>
    <dbReference type="NCBI Taxonomy" id="1526570"/>
    <lineage>
        <taxon>Bacteria</taxon>
        <taxon>Pseudomonadati</taxon>
        <taxon>Pseudomonadota</taxon>
        <taxon>Alphaproteobacteria</taxon>
        <taxon>Rhodobacterales</taxon>
        <taxon>Roseobacteraceae</taxon>
        <taxon>Sinisalibacter</taxon>
    </lineage>
</organism>
<proteinExistence type="predicted"/>
<comment type="caution">
    <text evidence="1">The sequence shown here is derived from an EMBL/GenBank/DDBJ whole genome shotgun (WGS) entry which is preliminary data.</text>
</comment>
<dbReference type="EMBL" id="BMGI01000001">
    <property type="protein sequence ID" value="GGD22218.1"/>
    <property type="molecule type" value="Genomic_DNA"/>
</dbReference>
<keyword evidence="2" id="KW-1185">Reference proteome</keyword>
<dbReference type="Pfam" id="PF10983">
    <property type="entry name" value="DUF2793"/>
    <property type="match status" value="1"/>
</dbReference>
<accession>A0ABQ1QBU0</accession>
<gene>
    <name evidence="1" type="ORF">GCM10011358_03380</name>
</gene>
<dbReference type="InterPro" id="IPR021251">
    <property type="entry name" value="DUF2793"/>
</dbReference>
<evidence type="ECO:0000313" key="1">
    <source>
        <dbReference type="EMBL" id="GGD22218.1"/>
    </source>
</evidence>
<reference evidence="2" key="1">
    <citation type="journal article" date="2019" name="Int. J. Syst. Evol. Microbiol.">
        <title>The Global Catalogue of Microorganisms (GCM) 10K type strain sequencing project: providing services to taxonomists for standard genome sequencing and annotation.</title>
        <authorList>
            <consortium name="The Broad Institute Genomics Platform"/>
            <consortium name="The Broad Institute Genome Sequencing Center for Infectious Disease"/>
            <person name="Wu L."/>
            <person name="Ma J."/>
        </authorList>
    </citation>
    <scope>NUCLEOTIDE SEQUENCE [LARGE SCALE GENOMIC DNA]</scope>
    <source>
        <strain evidence="2">CGMCC 1.12922</strain>
    </source>
</reference>
<protein>
    <recommendedName>
        <fullName evidence="3">DUF2793 domain-containing protein</fullName>
    </recommendedName>
</protein>
<dbReference type="RefSeq" id="WP_229738003.1">
    <property type="nucleotide sequence ID" value="NZ_BMGI01000001.1"/>
</dbReference>